<accession>A0ABY0WBB5</accession>
<evidence type="ECO:0000256" key="4">
    <source>
        <dbReference type="ARBA" id="ARBA00022496"/>
    </source>
</evidence>
<evidence type="ECO:0000256" key="8">
    <source>
        <dbReference type="ARBA" id="ARBA00023077"/>
    </source>
</evidence>
<evidence type="ECO:0000259" key="15">
    <source>
        <dbReference type="Pfam" id="PF07715"/>
    </source>
</evidence>
<evidence type="ECO:0000256" key="13">
    <source>
        <dbReference type="SAM" id="SignalP"/>
    </source>
</evidence>
<feature type="chain" id="PRO_5046287805" evidence="13">
    <location>
        <begin position="35"/>
        <end position="707"/>
    </location>
</feature>
<evidence type="ECO:0000259" key="14">
    <source>
        <dbReference type="Pfam" id="PF00593"/>
    </source>
</evidence>
<evidence type="ECO:0000256" key="3">
    <source>
        <dbReference type="ARBA" id="ARBA00022452"/>
    </source>
</evidence>
<keyword evidence="10 11" id="KW-0998">Cell outer membrane</keyword>
<dbReference type="PROSITE" id="PS51257">
    <property type="entry name" value="PROKAR_LIPOPROTEIN"/>
    <property type="match status" value="1"/>
</dbReference>
<keyword evidence="7" id="KW-0406">Ion transport</keyword>
<keyword evidence="4" id="KW-0410">Iron transport</keyword>
<name>A0ABY0WBB5_9PSED</name>
<dbReference type="InterPro" id="IPR000531">
    <property type="entry name" value="Beta-barrel_TonB"/>
</dbReference>
<evidence type="ECO:0000256" key="11">
    <source>
        <dbReference type="PROSITE-ProRule" id="PRU01360"/>
    </source>
</evidence>
<feature type="domain" description="TonB-dependent receptor-like beta-barrel" evidence="14">
    <location>
        <begin position="276"/>
        <end position="673"/>
    </location>
</feature>
<evidence type="ECO:0000256" key="5">
    <source>
        <dbReference type="ARBA" id="ARBA00022692"/>
    </source>
</evidence>
<dbReference type="Pfam" id="PF00593">
    <property type="entry name" value="TonB_dep_Rec_b-barrel"/>
    <property type="match status" value="1"/>
</dbReference>
<evidence type="ECO:0000256" key="9">
    <source>
        <dbReference type="ARBA" id="ARBA00023136"/>
    </source>
</evidence>
<gene>
    <name evidence="16" type="ORF">SAMN04490181_2049</name>
</gene>
<evidence type="ECO:0000256" key="6">
    <source>
        <dbReference type="ARBA" id="ARBA00023004"/>
    </source>
</evidence>
<comment type="similarity">
    <text evidence="11 12">Belongs to the TonB-dependent receptor family.</text>
</comment>
<evidence type="ECO:0000256" key="1">
    <source>
        <dbReference type="ARBA" id="ARBA00004571"/>
    </source>
</evidence>
<keyword evidence="13" id="KW-0732">Signal</keyword>
<evidence type="ECO:0000256" key="10">
    <source>
        <dbReference type="ARBA" id="ARBA00023237"/>
    </source>
</evidence>
<dbReference type="InterPro" id="IPR012910">
    <property type="entry name" value="Plug_dom"/>
</dbReference>
<feature type="signal peptide" evidence="13">
    <location>
        <begin position="1"/>
        <end position="34"/>
    </location>
</feature>
<evidence type="ECO:0000313" key="17">
    <source>
        <dbReference type="Proteomes" id="UP000199620"/>
    </source>
</evidence>
<proteinExistence type="inferred from homology"/>
<dbReference type="PROSITE" id="PS52016">
    <property type="entry name" value="TONB_DEPENDENT_REC_3"/>
    <property type="match status" value="1"/>
</dbReference>
<comment type="subcellular location">
    <subcellularLocation>
        <location evidence="1 11">Cell outer membrane</location>
        <topology evidence="1 11">Multi-pass membrane protein</topology>
    </subcellularLocation>
</comment>
<keyword evidence="9 11" id="KW-0472">Membrane</keyword>
<dbReference type="Proteomes" id="UP000199620">
    <property type="component" value="Chromosome I"/>
</dbReference>
<keyword evidence="6" id="KW-0408">Iron</keyword>
<dbReference type="InterPro" id="IPR036942">
    <property type="entry name" value="Beta-barrel_TonB_sf"/>
</dbReference>
<organism evidence="16 17">
    <name type="scientific">Pseudomonas brenneri</name>
    <dbReference type="NCBI Taxonomy" id="129817"/>
    <lineage>
        <taxon>Bacteria</taxon>
        <taxon>Pseudomonadati</taxon>
        <taxon>Pseudomonadota</taxon>
        <taxon>Gammaproteobacteria</taxon>
        <taxon>Pseudomonadales</taxon>
        <taxon>Pseudomonadaceae</taxon>
        <taxon>Pseudomonas</taxon>
    </lineage>
</organism>
<keyword evidence="2 11" id="KW-0813">Transport</keyword>
<keyword evidence="5 11" id="KW-0812">Transmembrane</keyword>
<dbReference type="InterPro" id="IPR039426">
    <property type="entry name" value="TonB-dep_rcpt-like"/>
</dbReference>
<dbReference type="PANTHER" id="PTHR32552:SF81">
    <property type="entry name" value="TONB-DEPENDENT OUTER MEMBRANE RECEPTOR"/>
    <property type="match status" value="1"/>
</dbReference>
<reference evidence="16 17" key="1">
    <citation type="submission" date="2016-10" db="EMBL/GenBank/DDBJ databases">
        <authorList>
            <person name="Varghese N."/>
            <person name="Submissions S."/>
        </authorList>
    </citation>
    <scope>NUCLEOTIDE SEQUENCE [LARGE SCALE GENOMIC DNA]</scope>
    <source>
        <strain evidence="16 17">BS2771</strain>
    </source>
</reference>
<dbReference type="Gene3D" id="2.40.170.20">
    <property type="entry name" value="TonB-dependent receptor, beta-barrel domain"/>
    <property type="match status" value="1"/>
</dbReference>
<dbReference type="PANTHER" id="PTHR32552">
    <property type="entry name" value="FERRICHROME IRON RECEPTOR-RELATED"/>
    <property type="match status" value="1"/>
</dbReference>
<dbReference type="SUPFAM" id="SSF56935">
    <property type="entry name" value="Porins"/>
    <property type="match status" value="1"/>
</dbReference>
<feature type="domain" description="TonB-dependent receptor plug" evidence="15">
    <location>
        <begin position="57"/>
        <end position="163"/>
    </location>
</feature>
<evidence type="ECO:0000256" key="7">
    <source>
        <dbReference type="ARBA" id="ARBA00023065"/>
    </source>
</evidence>
<keyword evidence="17" id="KW-1185">Reference proteome</keyword>
<protein>
    <submittedName>
        <fullName evidence="16">Iron complex outermembrane recepter protein</fullName>
    </submittedName>
</protein>
<keyword evidence="8 12" id="KW-0798">TonB box</keyword>
<dbReference type="Pfam" id="PF07715">
    <property type="entry name" value="Plug"/>
    <property type="match status" value="1"/>
</dbReference>
<sequence>MSARRHSTTHRRSPHICYTITALLSCTLTHSAFADTAVQPLQLPVSTVTARMEQEDPKEVPISLSVISGEQLRTQRLNTLESALRNTSGVSVNSSGGPNDFNVLIRGVGSLYQMSMDDSSVAFNIDGVPVSSRSLGFETLDVERIEVLKGPQGTLSGAIGQAGAVNITTRQPTREREGYVRGEVGQQGQFLTEGAVGGPLTENLSGRLAVRRAGYDSWIDNDQTHHPQTKPRNEAYRGSLLWDLNDDTHVLFSAERQKSKRATNSLVLRPYGSDPSLDLTPGLFDDNYKTTERYAIKVEHDFANSRLTSTSSTSTADFEGLIAYDSKLMGALYGTPSEFWVVDKSFERSWSQDVHLSSLPDSQVFWVTGLAATRSERTYDTPRNTYGTSGAKFRDFTTTTYAGYGEVTFPLTEQLKLTTGYRHSWDRKTYDGEYFSGSDSVNDSRRLTDNYGTGRAALSYAITPQTNVYVQLARGYKSGGFNDYASQVSDSEPYKAAVSKAAELGFKSETDDRRGRLNGALFFTRVHDDHLLGYDAATFATNAFNADTRTRGAELEGSWRFDYGLSVAASATYLDAKITSAVKGIQAGDVAAGNRTPDVPRWSGNFNVAWEHPLGSFAGLGETTLNTSLNYHLVGERAADPQNHFNLDNYEKLDLRAGLHSKFGEVYAYADNLLNQTYDTYGFYSDPVAYGAPARRRTLGVGYTYQF</sequence>
<dbReference type="CDD" id="cd01347">
    <property type="entry name" value="ligand_gated_channel"/>
    <property type="match status" value="1"/>
</dbReference>
<evidence type="ECO:0000313" key="16">
    <source>
        <dbReference type="EMBL" id="SDU95158.1"/>
    </source>
</evidence>
<evidence type="ECO:0000256" key="2">
    <source>
        <dbReference type="ARBA" id="ARBA00022448"/>
    </source>
</evidence>
<dbReference type="EMBL" id="LT629800">
    <property type="protein sequence ID" value="SDU95158.1"/>
    <property type="molecule type" value="Genomic_DNA"/>
</dbReference>
<keyword evidence="3 11" id="KW-1134">Transmembrane beta strand</keyword>
<evidence type="ECO:0000256" key="12">
    <source>
        <dbReference type="RuleBase" id="RU003357"/>
    </source>
</evidence>